<dbReference type="Pfam" id="PF13428">
    <property type="entry name" value="TPR_14"/>
    <property type="match status" value="1"/>
</dbReference>
<dbReference type="Proteomes" id="UP000316921">
    <property type="component" value="Chromosome"/>
</dbReference>
<evidence type="ECO:0000313" key="1">
    <source>
        <dbReference type="EMBL" id="QDU68652.1"/>
    </source>
</evidence>
<organism evidence="1 2">
    <name type="scientific">Engelhardtia mirabilis</name>
    <dbReference type="NCBI Taxonomy" id="2528011"/>
    <lineage>
        <taxon>Bacteria</taxon>
        <taxon>Pseudomonadati</taxon>
        <taxon>Planctomycetota</taxon>
        <taxon>Planctomycetia</taxon>
        <taxon>Planctomycetia incertae sedis</taxon>
        <taxon>Engelhardtia</taxon>
    </lineage>
</organism>
<dbReference type="AlphaFoldDB" id="A0A518BNU0"/>
<dbReference type="EMBL" id="CP036287">
    <property type="protein sequence ID" value="QDU68652.1"/>
    <property type="molecule type" value="Genomic_DNA"/>
</dbReference>
<sequence>MKRSSVAVVGAVLIAALAAEFTGLAPDERWRPPPKPPSASAALLGPIGRVFASAQWVRVDAAFAAGRPAQAFALAERALELDPGATEGWEILVWFQAIQLASPAREPDGERRRQWLENGLAVAARGEQSAREPAALARLAGDVLFVHADAEPATPWPGGRKALLELAQTHYRRAAELGDTEAHASAEGVARKLAGMGD</sequence>
<dbReference type="KEGG" id="pbap:Pla133_37540"/>
<evidence type="ECO:0000313" key="2">
    <source>
        <dbReference type="Proteomes" id="UP000316921"/>
    </source>
</evidence>
<accession>A0A518BNU0</accession>
<keyword evidence="2" id="KW-1185">Reference proteome</keyword>
<name>A0A518BNU0_9BACT</name>
<reference evidence="1 2" key="1">
    <citation type="submission" date="2019-02" db="EMBL/GenBank/DDBJ databases">
        <title>Deep-cultivation of Planctomycetes and their phenomic and genomic characterization uncovers novel biology.</title>
        <authorList>
            <person name="Wiegand S."/>
            <person name="Jogler M."/>
            <person name="Boedeker C."/>
            <person name="Pinto D."/>
            <person name="Vollmers J."/>
            <person name="Rivas-Marin E."/>
            <person name="Kohn T."/>
            <person name="Peeters S.H."/>
            <person name="Heuer A."/>
            <person name="Rast P."/>
            <person name="Oberbeckmann S."/>
            <person name="Bunk B."/>
            <person name="Jeske O."/>
            <person name="Meyerdierks A."/>
            <person name="Storesund J.E."/>
            <person name="Kallscheuer N."/>
            <person name="Luecker S."/>
            <person name="Lage O.M."/>
            <person name="Pohl T."/>
            <person name="Merkel B.J."/>
            <person name="Hornburger P."/>
            <person name="Mueller R.-W."/>
            <person name="Bruemmer F."/>
            <person name="Labrenz M."/>
            <person name="Spormann A.M."/>
            <person name="Op den Camp H."/>
            <person name="Overmann J."/>
            <person name="Amann R."/>
            <person name="Jetten M.S.M."/>
            <person name="Mascher T."/>
            <person name="Medema M.H."/>
            <person name="Devos D.P."/>
            <person name="Kaster A.-K."/>
            <person name="Ovreas L."/>
            <person name="Rohde M."/>
            <person name="Galperin M.Y."/>
            <person name="Jogler C."/>
        </authorList>
    </citation>
    <scope>NUCLEOTIDE SEQUENCE [LARGE SCALE GENOMIC DNA]</scope>
    <source>
        <strain evidence="1 2">Pla133</strain>
    </source>
</reference>
<dbReference type="RefSeq" id="WP_145067849.1">
    <property type="nucleotide sequence ID" value="NZ_CP036287.1"/>
</dbReference>
<proteinExistence type="predicted"/>
<gene>
    <name evidence="1" type="ORF">Pla133_37540</name>
</gene>
<protein>
    <recommendedName>
        <fullName evidence="3">Tetratricopeptide repeat protein</fullName>
    </recommendedName>
</protein>
<evidence type="ECO:0008006" key="3">
    <source>
        <dbReference type="Google" id="ProtNLM"/>
    </source>
</evidence>